<dbReference type="InterPro" id="IPR012332">
    <property type="entry name" value="Autotransporter_pectin_lyase_C"/>
</dbReference>
<evidence type="ECO:0000256" key="1">
    <source>
        <dbReference type="ARBA" id="ARBA00022729"/>
    </source>
</evidence>
<dbReference type="SUPFAM" id="SSF51126">
    <property type="entry name" value="Pectin lyase-like"/>
    <property type="match status" value="1"/>
</dbReference>
<dbReference type="InterPro" id="IPR004899">
    <property type="entry name" value="Pertactin_central"/>
</dbReference>
<dbReference type="Proteomes" id="UP000441404">
    <property type="component" value="Unassembled WGS sequence"/>
</dbReference>
<dbReference type="Gene3D" id="2.160.20.20">
    <property type="match status" value="1"/>
</dbReference>
<reference evidence="2 3" key="1">
    <citation type="submission" date="2019-10" db="EMBL/GenBank/DDBJ databases">
        <title>Evaluation of single-gene subtyping targets for Pseudomonas.</title>
        <authorList>
            <person name="Reichler S.J."/>
            <person name="Orsi R.H."/>
            <person name="Wiedmann M."/>
            <person name="Martin N.H."/>
            <person name="Murphy S.I."/>
        </authorList>
    </citation>
    <scope>NUCLEOTIDE SEQUENCE [LARGE SCALE GENOMIC DNA]</scope>
    <source>
        <strain evidence="2 3">FSL R10-3257</strain>
    </source>
</reference>
<dbReference type="AlphaFoldDB" id="A0A0J6L6N4"/>
<evidence type="ECO:0000313" key="2">
    <source>
        <dbReference type="EMBL" id="MQT46392.1"/>
    </source>
</evidence>
<dbReference type="PANTHER" id="PTHR35037:SF7">
    <property type="entry name" value="AUTOTRANSPORTER"/>
    <property type="match status" value="1"/>
</dbReference>
<dbReference type="PRINTS" id="PR01484">
    <property type="entry name" value="PRTACTNFAMLY"/>
</dbReference>
<dbReference type="InterPro" id="IPR003991">
    <property type="entry name" value="Pertactin_virulence_factor"/>
</dbReference>
<dbReference type="STRING" id="1608996.TU84_08430"/>
<organism evidence="2 3">
    <name type="scientific">Pseudomonas helleri</name>
    <dbReference type="NCBI Taxonomy" id="1608996"/>
    <lineage>
        <taxon>Bacteria</taxon>
        <taxon>Pseudomonadati</taxon>
        <taxon>Pseudomonadota</taxon>
        <taxon>Gammaproteobacteria</taxon>
        <taxon>Pseudomonadales</taxon>
        <taxon>Pseudomonadaceae</taxon>
        <taxon>Pseudomonas</taxon>
    </lineage>
</organism>
<dbReference type="EMBL" id="WIWJ01000008">
    <property type="protein sequence ID" value="MQT46392.1"/>
    <property type="molecule type" value="Genomic_DNA"/>
</dbReference>
<gene>
    <name evidence="2" type="ORF">GHO40_06560</name>
</gene>
<comment type="caution">
    <text evidence="2">The sequence shown here is derived from an EMBL/GenBank/DDBJ whole genome shotgun (WGS) entry which is preliminary data.</text>
</comment>
<dbReference type="SMART" id="SM00869">
    <property type="entry name" value="Autotransporter"/>
    <property type="match status" value="1"/>
</dbReference>
<dbReference type="Gene3D" id="2.40.128.130">
    <property type="entry name" value="Autotransporter beta-domain"/>
    <property type="match status" value="1"/>
</dbReference>
<dbReference type="GO" id="GO:0019867">
    <property type="term" value="C:outer membrane"/>
    <property type="evidence" value="ECO:0007669"/>
    <property type="project" value="InterPro"/>
</dbReference>
<dbReference type="Pfam" id="PF03212">
    <property type="entry name" value="Pertactin"/>
    <property type="match status" value="1"/>
</dbReference>
<dbReference type="InterPro" id="IPR005546">
    <property type="entry name" value="Autotransporte_beta"/>
</dbReference>
<dbReference type="CDD" id="cd01343">
    <property type="entry name" value="PL1_Passenger_AT"/>
    <property type="match status" value="1"/>
</dbReference>
<dbReference type="InterPro" id="IPR036709">
    <property type="entry name" value="Autotransporte_beta_dom_sf"/>
</dbReference>
<dbReference type="SUPFAM" id="SSF103515">
    <property type="entry name" value="Autotransporter"/>
    <property type="match status" value="1"/>
</dbReference>
<dbReference type="InterPro" id="IPR011050">
    <property type="entry name" value="Pectin_lyase_fold/virulence"/>
</dbReference>
<dbReference type="NCBIfam" id="TIGR01414">
    <property type="entry name" value="autotrans_barl"/>
    <property type="match status" value="1"/>
</dbReference>
<keyword evidence="1" id="KW-0732">Signal</keyword>
<dbReference type="OrthoDB" id="6056869at2"/>
<protein>
    <submittedName>
        <fullName evidence="2">Autotransporter outer membrane beta-barrel domain-containing protein</fullName>
    </submittedName>
</protein>
<dbReference type="Pfam" id="PF03797">
    <property type="entry name" value="Autotransporter"/>
    <property type="match status" value="1"/>
</dbReference>
<dbReference type="InterPro" id="IPR006315">
    <property type="entry name" value="OM_autotransptr_brl_dom"/>
</dbReference>
<evidence type="ECO:0000313" key="3">
    <source>
        <dbReference type="Proteomes" id="UP000441404"/>
    </source>
</evidence>
<proteinExistence type="predicted"/>
<accession>A0A0J6L6N4</accession>
<sequence>MGLEVFNGNASAVRGTIVGGLNGIQIIDYINPEDSVIDLDSTTVTGRTGAAILVENYDSGSAHTQINVMNGSTLTGGNGNLLEVNGTSTATLRVSDSNTQLKGDVIAASGATANVILDTQATLTGRLENLSGLAINSQAQWVMVEDGTVSDLSMNGGSIKFGEPTAYYTLSVSNLSGAGGTFYMASDFSTGQTDKLDVTGTATGSHQLVVASSGADPINADKLYLVHTAAGDAKFSLLNDRIDLGAYSYQLANSEDGGATDWYLNPENRTISPGTQSAMALFNTAPTIWYGELTTLRTRMGELRIGSGQSGAWVRAYGNKYTVSASTGVGYKQSQQGLTFGADAPLPIGDGQWLAGLMAGYSQSDLDLDRGTSGTVDSYYAGAYTTWLDAQTGYYFDGVVKINRFQNKSDVNLSDNTSTKGSYSNYGVGASAEFGRHIKLDEGYFVEPYAQVSSVIIQGKDYDLDNGLRAKGDRTRSLLGELGSTVGRNIELAGGQVVQPYLRAAYVHEFSKNNEVKVNDNVFNNDLSGSRGKLGAGMTMTMTQKIKVYADVEYSKGDGIEQPLGGSVGVYYSW</sequence>
<name>A0A0J6L6N4_9PSED</name>
<dbReference type="PROSITE" id="PS51208">
    <property type="entry name" value="AUTOTRANSPORTER"/>
    <property type="match status" value="1"/>
</dbReference>
<dbReference type="PANTHER" id="PTHR35037">
    <property type="entry name" value="C-TERMINAL REGION OF AIDA-LIKE PROTEIN"/>
    <property type="match status" value="1"/>
</dbReference>
<dbReference type="InterPro" id="IPR051551">
    <property type="entry name" value="Autotransporter_adhesion"/>
</dbReference>